<reference evidence="3 4" key="1">
    <citation type="submission" date="2020-07" db="EMBL/GenBank/DDBJ databases">
        <title>Sequencing the genomes of 1000 actinobacteria strains.</title>
        <authorList>
            <person name="Klenk H.-P."/>
        </authorList>
    </citation>
    <scope>NUCLEOTIDE SEQUENCE [LARGE SCALE GENOMIC DNA]</scope>
    <source>
        <strain evidence="3 4">DSM 15131</strain>
    </source>
</reference>
<evidence type="ECO:0000313" key="4">
    <source>
        <dbReference type="Proteomes" id="UP000562045"/>
    </source>
</evidence>
<feature type="domain" description="SCP" evidence="2">
    <location>
        <begin position="58"/>
        <end position="172"/>
    </location>
</feature>
<evidence type="ECO:0000256" key="1">
    <source>
        <dbReference type="SAM" id="SignalP"/>
    </source>
</evidence>
<dbReference type="InterPro" id="IPR035940">
    <property type="entry name" value="CAP_sf"/>
</dbReference>
<evidence type="ECO:0000313" key="3">
    <source>
        <dbReference type="EMBL" id="NYI44615.1"/>
    </source>
</evidence>
<dbReference type="PANTHER" id="PTHR31157:SF1">
    <property type="entry name" value="SCP DOMAIN-CONTAINING PROTEIN"/>
    <property type="match status" value="1"/>
</dbReference>
<proteinExistence type="predicted"/>
<dbReference type="InterPro" id="IPR014044">
    <property type="entry name" value="CAP_dom"/>
</dbReference>
<dbReference type="SUPFAM" id="SSF55797">
    <property type="entry name" value="PR-1-like"/>
    <property type="match status" value="1"/>
</dbReference>
<dbReference type="Proteomes" id="UP000562045">
    <property type="component" value="Unassembled WGS sequence"/>
</dbReference>
<dbReference type="Pfam" id="PF00188">
    <property type="entry name" value="CAP"/>
    <property type="match status" value="1"/>
</dbReference>
<dbReference type="RefSeq" id="WP_179648419.1">
    <property type="nucleotide sequence ID" value="NZ_JACBZM010000001.1"/>
</dbReference>
<gene>
    <name evidence="3" type="ORF">BJ993_001695</name>
</gene>
<dbReference type="AlphaFoldDB" id="A0A7Y9ZGW3"/>
<comment type="caution">
    <text evidence="3">The sequence shown here is derived from an EMBL/GenBank/DDBJ whole genome shotgun (WGS) entry which is preliminary data.</text>
</comment>
<evidence type="ECO:0000259" key="2">
    <source>
        <dbReference type="Pfam" id="PF00188"/>
    </source>
</evidence>
<dbReference type="EMBL" id="JACBZM010000001">
    <property type="protein sequence ID" value="NYI44615.1"/>
    <property type="molecule type" value="Genomic_DNA"/>
</dbReference>
<dbReference type="CDD" id="cd05379">
    <property type="entry name" value="CAP_bacterial"/>
    <property type="match status" value="1"/>
</dbReference>
<feature type="chain" id="PRO_5031416796" evidence="1">
    <location>
        <begin position="31"/>
        <end position="175"/>
    </location>
</feature>
<name>A0A7Y9ZGW3_9ACTN</name>
<dbReference type="Gene3D" id="3.40.33.10">
    <property type="entry name" value="CAP"/>
    <property type="match status" value="1"/>
</dbReference>
<dbReference type="PANTHER" id="PTHR31157">
    <property type="entry name" value="SCP DOMAIN-CONTAINING PROTEIN"/>
    <property type="match status" value="1"/>
</dbReference>
<organism evidence="3 4">
    <name type="scientific">Nocardioides aromaticivorans</name>
    <dbReference type="NCBI Taxonomy" id="200618"/>
    <lineage>
        <taxon>Bacteria</taxon>
        <taxon>Bacillati</taxon>
        <taxon>Actinomycetota</taxon>
        <taxon>Actinomycetes</taxon>
        <taxon>Propionibacteriales</taxon>
        <taxon>Nocardioidaceae</taxon>
        <taxon>Nocardioides</taxon>
    </lineage>
</organism>
<accession>A0A7Y9ZGW3</accession>
<feature type="signal peptide" evidence="1">
    <location>
        <begin position="1"/>
        <end position="30"/>
    </location>
</feature>
<protein>
    <submittedName>
        <fullName evidence="3">Uncharacterized protein YkwD</fullName>
    </submittedName>
</protein>
<sequence>MNRGIQKLFIAAIVVLAAAVAASATPAATATTVTSTQLRGASLTLTVNNILENTVVVLTNTQRALAGCRPLKVNSDLRQAARTHSKKMAAASTMSHQLPGELSLGRRITQTGYVGWTRVAENIAAGYTTAGSVTRAWWASASHKRNITDCTLREVGVGVVFNGLRMYWTVDFGRR</sequence>
<keyword evidence="1" id="KW-0732">Signal</keyword>